<dbReference type="Pfam" id="PF09949">
    <property type="entry name" value="APP1_cat"/>
    <property type="match status" value="1"/>
</dbReference>
<sequence>MLDFLPLRRRAALMAAGLGLWSWRGADASPLKRDEHVLPIPGLLCMDASGAAQADIAVWVYEDERRPGARSLFARYLGIDLDGLNGPQRALFETRARLFLKDSERGKRLTVVIDGAGSVALNPTDPAGRSTTRVTLPGTVWQGGAEPLRYAVVRPTAPSPADAATHRHGQGQLWPVAETGLSIVSDIDDTIKVSEVGNTRQLLRNTFLEAFQAVPGMAAWYRQMCSAAQQAVEPVGASAASVCCHYLSSSPLQLLPVLQRFIEEAGFPPGPLHLREATAWRSLLPGSADSESLKLGRLRQWLDDFPARRFVLIGDSGEADPEIYACIARQYPGQVAAIFIRDVTGEDAAAPRYAQVFEGVPRSRWHIIRDGHDGLAITEAGGLVTGLAP</sequence>
<dbReference type="InterPro" id="IPR019236">
    <property type="entry name" value="APP1_cat"/>
</dbReference>
<organism evidence="2 3">
    <name type="scientific">Corticibacter populi</name>
    <dbReference type="NCBI Taxonomy" id="1550736"/>
    <lineage>
        <taxon>Bacteria</taxon>
        <taxon>Pseudomonadati</taxon>
        <taxon>Pseudomonadota</taxon>
        <taxon>Betaproteobacteria</taxon>
        <taxon>Burkholderiales</taxon>
        <taxon>Comamonadaceae</taxon>
        <taxon>Corticibacter</taxon>
    </lineage>
</organism>
<dbReference type="GO" id="GO:0008195">
    <property type="term" value="F:phosphatidate phosphatase activity"/>
    <property type="evidence" value="ECO:0007669"/>
    <property type="project" value="InterPro"/>
</dbReference>
<dbReference type="PANTHER" id="PTHR28208:SF1">
    <property type="entry name" value="FILAMENT ORGANIZATION PROTEIN APP1-LIKE, PUTATIVE (AFU_ORTHOLOGUE AFUA_1G06650)-RELATED"/>
    <property type="match status" value="1"/>
</dbReference>
<dbReference type="Proteomes" id="UP000278006">
    <property type="component" value="Unassembled WGS sequence"/>
</dbReference>
<evidence type="ECO:0000313" key="2">
    <source>
        <dbReference type="EMBL" id="RMX07947.1"/>
    </source>
</evidence>
<evidence type="ECO:0000313" key="3">
    <source>
        <dbReference type="Proteomes" id="UP000278006"/>
    </source>
</evidence>
<dbReference type="PANTHER" id="PTHR28208">
    <property type="entry name" value="PHOSPHATIDATE PHOSPHATASE APP1"/>
    <property type="match status" value="1"/>
</dbReference>
<proteinExistence type="predicted"/>
<protein>
    <submittedName>
        <fullName evidence="2">DUF2183 domain-containing protein</fullName>
    </submittedName>
</protein>
<dbReference type="RefSeq" id="WP_122226070.1">
    <property type="nucleotide sequence ID" value="NZ_RDQO01000001.1"/>
</dbReference>
<reference evidence="2 3" key="1">
    <citation type="submission" date="2018-10" db="EMBL/GenBank/DDBJ databases">
        <title>Draft genome of Cortibacter populi DSM10536.</title>
        <authorList>
            <person name="Bernier A.-M."/>
            <person name="Bernard K."/>
        </authorList>
    </citation>
    <scope>NUCLEOTIDE SEQUENCE [LARGE SCALE GENOMIC DNA]</scope>
    <source>
        <strain evidence="2 3">DSM 105136</strain>
    </source>
</reference>
<dbReference type="OrthoDB" id="9789875at2"/>
<gene>
    <name evidence="2" type="ORF">D8I35_02140</name>
</gene>
<keyword evidence="3" id="KW-1185">Reference proteome</keyword>
<evidence type="ECO:0000259" key="1">
    <source>
        <dbReference type="Pfam" id="PF09949"/>
    </source>
</evidence>
<name>A0A3M6QY56_9BURK</name>
<dbReference type="EMBL" id="RDQO01000001">
    <property type="protein sequence ID" value="RMX07947.1"/>
    <property type="molecule type" value="Genomic_DNA"/>
</dbReference>
<accession>A0A3M6QY56</accession>
<dbReference type="AlphaFoldDB" id="A0A3M6QY56"/>
<dbReference type="InterPro" id="IPR052935">
    <property type="entry name" value="Mg2+_PAP"/>
</dbReference>
<feature type="domain" description="Phosphatidate phosphatase APP1 catalytic" evidence="1">
    <location>
        <begin position="182"/>
        <end position="342"/>
    </location>
</feature>
<comment type="caution">
    <text evidence="2">The sequence shown here is derived from an EMBL/GenBank/DDBJ whole genome shotgun (WGS) entry which is preliminary data.</text>
</comment>